<keyword evidence="2" id="KW-1185">Reference proteome</keyword>
<evidence type="ECO:0008006" key="3">
    <source>
        <dbReference type="Google" id="ProtNLM"/>
    </source>
</evidence>
<proteinExistence type="predicted"/>
<dbReference type="EMBL" id="BAABGX010000002">
    <property type="protein sequence ID" value="GAA4307160.1"/>
    <property type="molecule type" value="Genomic_DNA"/>
</dbReference>
<organism evidence="1 2">
    <name type="scientific">Nibribacter koreensis</name>
    <dbReference type="NCBI Taxonomy" id="1084519"/>
    <lineage>
        <taxon>Bacteria</taxon>
        <taxon>Pseudomonadati</taxon>
        <taxon>Bacteroidota</taxon>
        <taxon>Cytophagia</taxon>
        <taxon>Cytophagales</taxon>
        <taxon>Hymenobacteraceae</taxon>
        <taxon>Nibribacter</taxon>
    </lineage>
</organism>
<dbReference type="Pfam" id="PF14060">
    <property type="entry name" value="DUF4252"/>
    <property type="match status" value="1"/>
</dbReference>
<dbReference type="InterPro" id="IPR025348">
    <property type="entry name" value="DUF4252"/>
</dbReference>
<sequence>MAKTPSVFTATPPFKNYILFLFTVALLGAQACSSTSKLPPAQTSLEFYDKYRNQAGFKASSIPVGLVTRIIGSQLDDSTITMLQGIKSIRLLSYAPENNKGQRFLTNRLLPEIQDVFKTPSYSSLPLSGPAGLELKVKEDQQKVKELAVFGQRRNGFVLLLVEGNMDQRMIQKVLKKIDPDLVAKDL</sequence>
<reference evidence="2" key="1">
    <citation type="journal article" date="2019" name="Int. J. Syst. Evol. Microbiol.">
        <title>The Global Catalogue of Microorganisms (GCM) 10K type strain sequencing project: providing services to taxonomists for standard genome sequencing and annotation.</title>
        <authorList>
            <consortium name="The Broad Institute Genomics Platform"/>
            <consortium name="The Broad Institute Genome Sequencing Center for Infectious Disease"/>
            <person name="Wu L."/>
            <person name="Ma J."/>
        </authorList>
    </citation>
    <scope>NUCLEOTIDE SEQUENCE [LARGE SCALE GENOMIC DNA]</scope>
    <source>
        <strain evidence="2">JCM 17917</strain>
    </source>
</reference>
<protein>
    <recommendedName>
        <fullName evidence="3">DUF4252 domain-containing protein</fullName>
    </recommendedName>
</protein>
<evidence type="ECO:0000313" key="1">
    <source>
        <dbReference type="EMBL" id="GAA4307160.1"/>
    </source>
</evidence>
<name>A0ABP8FMJ0_9BACT</name>
<dbReference type="RefSeq" id="WP_345166081.1">
    <property type="nucleotide sequence ID" value="NZ_BAABGX010000002.1"/>
</dbReference>
<evidence type="ECO:0000313" key="2">
    <source>
        <dbReference type="Proteomes" id="UP001501844"/>
    </source>
</evidence>
<accession>A0ABP8FMJ0</accession>
<comment type="caution">
    <text evidence="1">The sequence shown here is derived from an EMBL/GenBank/DDBJ whole genome shotgun (WGS) entry which is preliminary data.</text>
</comment>
<gene>
    <name evidence="1" type="ORF">GCM10023183_22890</name>
</gene>
<dbReference type="PROSITE" id="PS51257">
    <property type="entry name" value="PROKAR_LIPOPROTEIN"/>
    <property type="match status" value="1"/>
</dbReference>
<dbReference type="Proteomes" id="UP001501844">
    <property type="component" value="Unassembled WGS sequence"/>
</dbReference>